<feature type="compositionally biased region" description="Low complexity" evidence="1">
    <location>
        <begin position="488"/>
        <end position="498"/>
    </location>
</feature>
<gene>
    <name evidence="2" type="ORF">HNQ39_002888</name>
</gene>
<comment type="caution">
    <text evidence="2">The sequence shown here is derived from an EMBL/GenBank/DDBJ whole genome shotgun (WGS) entry which is preliminary data.</text>
</comment>
<evidence type="ECO:0000256" key="1">
    <source>
        <dbReference type="SAM" id="MobiDB-lite"/>
    </source>
</evidence>
<organism evidence="2 3">
    <name type="scientific">Armatimonas rosea</name>
    <dbReference type="NCBI Taxonomy" id="685828"/>
    <lineage>
        <taxon>Bacteria</taxon>
        <taxon>Bacillati</taxon>
        <taxon>Armatimonadota</taxon>
        <taxon>Armatimonadia</taxon>
        <taxon>Armatimonadales</taxon>
        <taxon>Armatimonadaceae</taxon>
        <taxon>Armatimonas</taxon>
    </lineage>
</organism>
<dbReference type="Pfam" id="PF14284">
    <property type="entry name" value="PcfJ"/>
    <property type="match status" value="1"/>
</dbReference>
<dbReference type="AlphaFoldDB" id="A0A7W9SQS3"/>
<dbReference type="EMBL" id="JACHGW010000002">
    <property type="protein sequence ID" value="MBB6051097.1"/>
    <property type="molecule type" value="Genomic_DNA"/>
</dbReference>
<evidence type="ECO:0000313" key="2">
    <source>
        <dbReference type="EMBL" id="MBB6051097.1"/>
    </source>
</evidence>
<dbReference type="Proteomes" id="UP000520814">
    <property type="component" value="Unassembled WGS sequence"/>
</dbReference>
<reference evidence="2 3" key="1">
    <citation type="submission" date="2020-08" db="EMBL/GenBank/DDBJ databases">
        <title>Genomic Encyclopedia of Type Strains, Phase IV (KMG-IV): sequencing the most valuable type-strain genomes for metagenomic binning, comparative biology and taxonomic classification.</title>
        <authorList>
            <person name="Goeker M."/>
        </authorList>
    </citation>
    <scope>NUCLEOTIDE SEQUENCE [LARGE SCALE GENOMIC DNA]</scope>
    <source>
        <strain evidence="2 3">DSM 23562</strain>
    </source>
</reference>
<protein>
    <recommendedName>
        <fullName evidence="4">PcfJ-like protein</fullName>
    </recommendedName>
</protein>
<evidence type="ECO:0000313" key="3">
    <source>
        <dbReference type="Proteomes" id="UP000520814"/>
    </source>
</evidence>
<dbReference type="InterPro" id="IPR025586">
    <property type="entry name" value="PcfJ"/>
</dbReference>
<accession>A0A7W9SQS3</accession>
<feature type="region of interest" description="Disordered" evidence="1">
    <location>
        <begin position="479"/>
        <end position="498"/>
    </location>
</feature>
<keyword evidence="3" id="KW-1185">Reference proteome</keyword>
<dbReference type="RefSeq" id="WP_184197271.1">
    <property type="nucleotide sequence ID" value="NZ_JACHGW010000002.1"/>
</dbReference>
<evidence type="ECO:0008006" key="4">
    <source>
        <dbReference type="Google" id="ProtNLM"/>
    </source>
</evidence>
<name>A0A7W9SQS3_ARMRO</name>
<sequence length="498" mass="56093">MKQTKFGKRIQNWHRPLAPNALRARYRRLREKDPGLLTRAGISEEDPGGEDWPSDWYEDEIGEDDTLPYWHTQLCSAVLHDHVPLRALGTLFPETPHATPSRLWEGSPEALVASLAAHVERLTRYKGDDPELVLTLRAALDRQSQERLQQYLPKSARELCLFALFWYRSPLTWQPESGVSLPEHLFAPYPVPAFLSQALRRSIRFPNYKWLCWLILLGRSVSLKSAAATFGWNLPSRLPHFLSQVPSLMAPELACACAEVLRLGGTEADLRRLCLDRSYLLDPTDPNLAPGELDFWRETVRWLGAQGGELVQGELAQVLAWGRHRHTEARARGEQPFRWSGRSVQAVREQSLLYQRNRYSWRSGGELYRWDSHGWDWSGEAADVTGWSVTELTKSSQLGEEGAALRHCVGGYGRRCHSGTSAIFSVRYQEKRRVTVEVNPTNGVLVQVHGSDNRPPEPDEQRVVALWHQSVVLPALAKATPPDPCSGTTPAAAAQATG</sequence>
<proteinExistence type="predicted"/>